<comment type="subcellular location">
    <subcellularLocation>
        <location evidence="1 2">Nucleus</location>
    </subcellularLocation>
</comment>
<accession>A0ABR3JZ69</accession>
<keyword evidence="1 2" id="KW-0371">Homeobox</keyword>
<dbReference type="Pfam" id="PF00046">
    <property type="entry name" value="Homeodomain"/>
    <property type="match status" value="1"/>
</dbReference>
<dbReference type="InterPro" id="IPR009057">
    <property type="entry name" value="Homeodomain-like_sf"/>
</dbReference>
<evidence type="ECO:0000313" key="5">
    <source>
        <dbReference type="EMBL" id="KAL0960705.1"/>
    </source>
</evidence>
<dbReference type="InterPro" id="IPR001356">
    <property type="entry name" value="HD"/>
</dbReference>
<protein>
    <recommendedName>
        <fullName evidence="4">Homeobox domain-containing protein</fullName>
    </recommendedName>
</protein>
<feature type="domain" description="Homeobox" evidence="4">
    <location>
        <begin position="8"/>
        <end position="68"/>
    </location>
</feature>
<keyword evidence="1 2" id="KW-0539">Nucleus</keyword>
<dbReference type="PROSITE" id="PS50071">
    <property type="entry name" value="HOMEOBOX_2"/>
    <property type="match status" value="1"/>
</dbReference>
<proteinExistence type="predicted"/>
<evidence type="ECO:0000256" key="1">
    <source>
        <dbReference type="PROSITE-ProRule" id="PRU00108"/>
    </source>
</evidence>
<gene>
    <name evidence="5" type="ORF">HGRIS_005730</name>
</gene>
<dbReference type="SMART" id="SM00389">
    <property type="entry name" value="HOX"/>
    <property type="match status" value="1"/>
</dbReference>
<evidence type="ECO:0000256" key="2">
    <source>
        <dbReference type="RuleBase" id="RU000682"/>
    </source>
</evidence>
<name>A0ABR3JZ69_9AGAR</name>
<dbReference type="Gene3D" id="1.10.10.60">
    <property type="entry name" value="Homeodomain-like"/>
    <property type="match status" value="1"/>
</dbReference>
<evidence type="ECO:0000256" key="3">
    <source>
        <dbReference type="SAM" id="MobiDB-lite"/>
    </source>
</evidence>
<comment type="caution">
    <text evidence="5">The sequence shown here is derived from an EMBL/GenBank/DDBJ whole genome shotgun (WGS) entry which is preliminary data.</text>
</comment>
<feature type="region of interest" description="Disordered" evidence="3">
    <location>
        <begin position="69"/>
        <end position="90"/>
    </location>
</feature>
<sequence length="398" mass="43667">MSSSDTAQQGRPRQTFANAAQLDILRTAFAINEATTPRQLSLLSEQTGLPRKWISSWFCRERRKLGVFSRPRKPKDSPQMTCQTPPHASDAHLHSMPPVPTVFRNQLIPDAPESQTAHNLTLARQKKNDVTSEGNTKRDHAEEKTNLLHAANASLRKGLPLPVSIKVDRRDGILRAANVIDAEHTRQAPNGPGIHHLVNQTPPRVPDENIPPSLSVCRPESVTQHPSRSYDRLQGAYIQHHGMRGTYGAPAETISSSYPVSLTQPLSTSQDRGARFYHRDGTLGREDTTSNEGFNVYGRPSVFDQPPVIPSATTTQDALAIAPSDDKSSLGSAVLHHLTALHRSCSPSEYSGKNISDLSARAAQVLLDEDLAEKDPFQAALGLVFLSELGLHFNYNSD</sequence>
<keyword evidence="1 2" id="KW-0238">DNA-binding</keyword>
<organism evidence="5 6">
    <name type="scientific">Hohenbuehelia grisea</name>
    <dbReference type="NCBI Taxonomy" id="104357"/>
    <lineage>
        <taxon>Eukaryota</taxon>
        <taxon>Fungi</taxon>
        <taxon>Dikarya</taxon>
        <taxon>Basidiomycota</taxon>
        <taxon>Agaricomycotina</taxon>
        <taxon>Agaricomycetes</taxon>
        <taxon>Agaricomycetidae</taxon>
        <taxon>Agaricales</taxon>
        <taxon>Pleurotineae</taxon>
        <taxon>Pleurotaceae</taxon>
        <taxon>Hohenbuehelia</taxon>
    </lineage>
</organism>
<evidence type="ECO:0000259" key="4">
    <source>
        <dbReference type="PROSITE" id="PS50071"/>
    </source>
</evidence>
<evidence type="ECO:0000313" key="6">
    <source>
        <dbReference type="Proteomes" id="UP001556367"/>
    </source>
</evidence>
<keyword evidence="6" id="KW-1185">Reference proteome</keyword>
<reference evidence="6" key="1">
    <citation type="submission" date="2024-06" db="EMBL/GenBank/DDBJ databases">
        <title>Multi-omics analyses provide insights into the biosynthesis of the anticancer antibiotic pleurotin in Hohenbuehelia grisea.</title>
        <authorList>
            <person name="Weaver J.A."/>
            <person name="Alberti F."/>
        </authorList>
    </citation>
    <scope>NUCLEOTIDE SEQUENCE [LARGE SCALE GENOMIC DNA]</scope>
    <source>
        <strain evidence="6">T-177</strain>
    </source>
</reference>
<dbReference type="Proteomes" id="UP001556367">
    <property type="component" value="Unassembled WGS sequence"/>
</dbReference>
<dbReference type="EMBL" id="JASNQZ010000001">
    <property type="protein sequence ID" value="KAL0960705.1"/>
    <property type="molecule type" value="Genomic_DNA"/>
</dbReference>
<dbReference type="SUPFAM" id="SSF46689">
    <property type="entry name" value="Homeodomain-like"/>
    <property type="match status" value="1"/>
</dbReference>
<feature type="DNA-binding region" description="Homeobox" evidence="1">
    <location>
        <begin position="10"/>
        <end position="69"/>
    </location>
</feature>
<dbReference type="CDD" id="cd00086">
    <property type="entry name" value="homeodomain"/>
    <property type="match status" value="1"/>
</dbReference>